<feature type="compositionally biased region" description="Polar residues" evidence="1">
    <location>
        <begin position="64"/>
        <end position="75"/>
    </location>
</feature>
<dbReference type="Proteomes" id="UP000489600">
    <property type="component" value="Unassembled WGS sequence"/>
</dbReference>
<evidence type="ECO:0000313" key="3">
    <source>
        <dbReference type="Proteomes" id="UP000489600"/>
    </source>
</evidence>
<feature type="region of interest" description="Disordered" evidence="1">
    <location>
        <begin position="45"/>
        <end position="81"/>
    </location>
</feature>
<feature type="compositionally biased region" description="Basic and acidic residues" evidence="1">
    <location>
        <begin position="45"/>
        <end position="63"/>
    </location>
</feature>
<dbReference type="AlphaFoldDB" id="A0A565CRR7"/>
<protein>
    <submittedName>
        <fullName evidence="2">Uncharacterized protein</fullName>
    </submittedName>
</protein>
<comment type="caution">
    <text evidence="2">The sequence shown here is derived from an EMBL/GenBank/DDBJ whole genome shotgun (WGS) entry which is preliminary data.</text>
</comment>
<gene>
    <name evidence="2" type="ORF">ANE_LOCUS26854</name>
</gene>
<keyword evidence="3" id="KW-1185">Reference proteome</keyword>
<feature type="region of interest" description="Disordered" evidence="1">
    <location>
        <begin position="1"/>
        <end position="27"/>
    </location>
</feature>
<dbReference type="EMBL" id="CABITT030000008">
    <property type="protein sequence ID" value="VVB16410.1"/>
    <property type="molecule type" value="Genomic_DNA"/>
</dbReference>
<sequence length="81" mass="9047">MDHDLPPLSPVTEDSREGSRVLSETLSQNPSAISALMIMIDNINRRFDDDDRRRKKKEQERESLSTAGNAGSSMSAFPVIQ</sequence>
<evidence type="ECO:0000256" key="1">
    <source>
        <dbReference type="SAM" id="MobiDB-lite"/>
    </source>
</evidence>
<accession>A0A565CRR7</accession>
<organism evidence="2 3">
    <name type="scientific">Arabis nemorensis</name>
    <dbReference type="NCBI Taxonomy" id="586526"/>
    <lineage>
        <taxon>Eukaryota</taxon>
        <taxon>Viridiplantae</taxon>
        <taxon>Streptophyta</taxon>
        <taxon>Embryophyta</taxon>
        <taxon>Tracheophyta</taxon>
        <taxon>Spermatophyta</taxon>
        <taxon>Magnoliopsida</taxon>
        <taxon>eudicotyledons</taxon>
        <taxon>Gunneridae</taxon>
        <taxon>Pentapetalae</taxon>
        <taxon>rosids</taxon>
        <taxon>malvids</taxon>
        <taxon>Brassicales</taxon>
        <taxon>Brassicaceae</taxon>
        <taxon>Arabideae</taxon>
        <taxon>Arabis</taxon>
    </lineage>
</organism>
<reference evidence="2" key="1">
    <citation type="submission" date="2019-07" db="EMBL/GenBank/DDBJ databases">
        <authorList>
            <person name="Dittberner H."/>
        </authorList>
    </citation>
    <scope>NUCLEOTIDE SEQUENCE [LARGE SCALE GENOMIC DNA]</scope>
</reference>
<name>A0A565CRR7_9BRAS</name>
<evidence type="ECO:0000313" key="2">
    <source>
        <dbReference type="EMBL" id="VVB16410.1"/>
    </source>
</evidence>
<proteinExistence type="predicted"/>